<organism evidence="1 2">
    <name type="scientific">Trifolium medium</name>
    <dbReference type="NCBI Taxonomy" id="97028"/>
    <lineage>
        <taxon>Eukaryota</taxon>
        <taxon>Viridiplantae</taxon>
        <taxon>Streptophyta</taxon>
        <taxon>Embryophyta</taxon>
        <taxon>Tracheophyta</taxon>
        <taxon>Spermatophyta</taxon>
        <taxon>Magnoliopsida</taxon>
        <taxon>eudicotyledons</taxon>
        <taxon>Gunneridae</taxon>
        <taxon>Pentapetalae</taxon>
        <taxon>rosids</taxon>
        <taxon>fabids</taxon>
        <taxon>Fabales</taxon>
        <taxon>Fabaceae</taxon>
        <taxon>Papilionoideae</taxon>
        <taxon>50 kb inversion clade</taxon>
        <taxon>NPAAA clade</taxon>
        <taxon>Hologalegina</taxon>
        <taxon>IRL clade</taxon>
        <taxon>Trifolieae</taxon>
        <taxon>Trifolium</taxon>
    </lineage>
</organism>
<protein>
    <submittedName>
        <fullName evidence="1">Uncharacterized protein</fullName>
    </submittedName>
</protein>
<feature type="non-terminal residue" evidence="1">
    <location>
        <position position="74"/>
    </location>
</feature>
<proteinExistence type="predicted"/>
<keyword evidence="2" id="KW-1185">Reference proteome</keyword>
<evidence type="ECO:0000313" key="1">
    <source>
        <dbReference type="EMBL" id="MCI81981.1"/>
    </source>
</evidence>
<dbReference type="AlphaFoldDB" id="A0A392V4K6"/>
<dbReference type="EMBL" id="LXQA011032063">
    <property type="protein sequence ID" value="MCI81981.1"/>
    <property type="molecule type" value="Genomic_DNA"/>
</dbReference>
<dbReference type="Proteomes" id="UP000265520">
    <property type="component" value="Unassembled WGS sequence"/>
</dbReference>
<name>A0A392V4K6_9FABA</name>
<comment type="caution">
    <text evidence="1">The sequence shown here is derived from an EMBL/GenBank/DDBJ whole genome shotgun (WGS) entry which is preliminary data.</text>
</comment>
<evidence type="ECO:0000313" key="2">
    <source>
        <dbReference type="Proteomes" id="UP000265520"/>
    </source>
</evidence>
<feature type="non-terminal residue" evidence="1">
    <location>
        <position position="1"/>
    </location>
</feature>
<sequence>KTLISNLRSHEMVLNADAFQKKSKSVALQSTKTSSKALKTKLIEVEEESSVDDQEEDLEDEDFALFTRNFQQWA</sequence>
<reference evidence="1 2" key="1">
    <citation type="journal article" date="2018" name="Front. Plant Sci.">
        <title>Red Clover (Trifolium pratense) and Zigzag Clover (T. medium) - A Picture of Genomic Similarities and Differences.</title>
        <authorList>
            <person name="Dluhosova J."/>
            <person name="Istvanek J."/>
            <person name="Nedelnik J."/>
            <person name="Repkova J."/>
        </authorList>
    </citation>
    <scope>NUCLEOTIDE SEQUENCE [LARGE SCALE GENOMIC DNA]</scope>
    <source>
        <strain evidence="2">cv. 10/8</strain>
        <tissue evidence="1">Leaf</tissue>
    </source>
</reference>
<accession>A0A392V4K6</accession>